<sequence>MRSVLLQEAFAAPAVARSKGVVEEEAAKLCARLVDSAGSPVEVRPMLRKAFTSLFFRWALSLDPDSGVAQRLATLFEGAWSTLTDPVVTASDFVGLPGVTGTLPKIKRERTRLFRELITARRRSESNRAGETDFLDAMLKSQKKHGFGEDLIVETLVSLTTAGISTVATSLEWLLLLFAKHQSAQTQARSEILGQGEQRYLEACILETLRLKTPLFVPRMCLEDLEVSGWGLKEGTLLLPDSYKLAHDQAHWGGGPVDEFRPERFLNAERPLLDALPGLRPKCPFTGASRADAGAAEATPEKGATAFKFLPFGVGARFCPGAPLALSELHIFAAALLRAFDWQVDGGQVDLSEAYSFTLTPLNPSRLIFRPRR</sequence>
<feature type="binding site" description="axial binding residue" evidence="6">
    <location>
        <position position="319"/>
    </location>
    <ligand>
        <name>heme</name>
        <dbReference type="ChEBI" id="CHEBI:30413"/>
    </ligand>
    <ligandPart>
        <name>Fe</name>
        <dbReference type="ChEBI" id="CHEBI:18248"/>
    </ligandPart>
</feature>
<dbReference type="PROSITE" id="PS00086">
    <property type="entry name" value="CYTOCHROME_P450"/>
    <property type="match status" value="1"/>
</dbReference>
<comment type="subcellular location">
    <subcellularLocation>
        <location evidence="1">Membrane</location>
        <topology evidence="1">Single-pass membrane protein</topology>
    </subcellularLocation>
</comment>
<comment type="cofactor">
    <cofactor evidence="6">
        <name>heme</name>
        <dbReference type="ChEBI" id="CHEBI:30413"/>
    </cofactor>
</comment>
<evidence type="ECO:0000313" key="9">
    <source>
        <dbReference type="Proteomes" id="UP000654075"/>
    </source>
</evidence>
<keyword evidence="2" id="KW-0812">Transmembrane</keyword>
<reference evidence="8" key="1">
    <citation type="submission" date="2021-02" db="EMBL/GenBank/DDBJ databases">
        <authorList>
            <person name="Dougan E. K."/>
            <person name="Rhodes N."/>
            <person name="Thang M."/>
            <person name="Chan C."/>
        </authorList>
    </citation>
    <scope>NUCLEOTIDE SEQUENCE</scope>
</reference>
<keyword evidence="7" id="KW-0503">Monooxygenase</keyword>
<dbReference type="PANTHER" id="PTHR24298:SF45">
    <property type="entry name" value="FLAVONOID 3'-MONOOXYGENASE"/>
    <property type="match status" value="1"/>
</dbReference>
<name>A0A813DDT6_POLGL</name>
<dbReference type="AlphaFoldDB" id="A0A813DDT6"/>
<gene>
    <name evidence="8" type="ORF">PGLA1383_LOCUS4951</name>
</gene>
<dbReference type="SUPFAM" id="SSF48264">
    <property type="entry name" value="Cytochrome P450"/>
    <property type="match status" value="1"/>
</dbReference>
<dbReference type="InterPro" id="IPR017972">
    <property type="entry name" value="Cyt_P450_CS"/>
</dbReference>
<dbReference type="PRINTS" id="PR00463">
    <property type="entry name" value="EP450I"/>
</dbReference>
<comment type="similarity">
    <text evidence="7">Belongs to the cytochrome P450 family.</text>
</comment>
<dbReference type="InterPro" id="IPR002401">
    <property type="entry name" value="Cyt_P450_E_grp-I"/>
</dbReference>
<keyword evidence="9" id="KW-1185">Reference proteome</keyword>
<evidence type="ECO:0008006" key="10">
    <source>
        <dbReference type="Google" id="ProtNLM"/>
    </source>
</evidence>
<keyword evidence="5" id="KW-0472">Membrane</keyword>
<evidence type="ECO:0000256" key="2">
    <source>
        <dbReference type="ARBA" id="ARBA00022692"/>
    </source>
</evidence>
<evidence type="ECO:0000256" key="7">
    <source>
        <dbReference type="RuleBase" id="RU000461"/>
    </source>
</evidence>
<dbReference type="GO" id="GO:0020037">
    <property type="term" value="F:heme binding"/>
    <property type="evidence" value="ECO:0007669"/>
    <property type="project" value="InterPro"/>
</dbReference>
<dbReference type="InterPro" id="IPR001128">
    <property type="entry name" value="Cyt_P450"/>
</dbReference>
<evidence type="ECO:0000256" key="3">
    <source>
        <dbReference type="ARBA" id="ARBA00022723"/>
    </source>
</evidence>
<protein>
    <recommendedName>
        <fullName evidence="10">Cytochrome P450</fullName>
    </recommendedName>
</protein>
<dbReference type="InterPro" id="IPR036396">
    <property type="entry name" value="Cyt_P450_sf"/>
</dbReference>
<keyword evidence="7" id="KW-0560">Oxidoreductase</keyword>
<organism evidence="8 9">
    <name type="scientific">Polarella glacialis</name>
    <name type="common">Dinoflagellate</name>
    <dbReference type="NCBI Taxonomy" id="89957"/>
    <lineage>
        <taxon>Eukaryota</taxon>
        <taxon>Sar</taxon>
        <taxon>Alveolata</taxon>
        <taxon>Dinophyceae</taxon>
        <taxon>Suessiales</taxon>
        <taxon>Suessiaceae</taxon>
        <taxon>Polarella</taxon>
    </lineage>
</organism>
<dbReference type="InterPro" id="IPR051103">
    <property type="entry name" value="Plant_metabolite_P450s"/>
</dbReference>
<keyword evidence="6 7" id="KW-0408">Iron</keyword>
<dbReference type="GO" id="GO:0016709">
    <property type="term" value="F:oxidoreductase activity, acting on paired donors, with incorporation or reduction of molecular oxygen, NAD(P)H as one donor, and incorporation of one atom of oxygen"/>
    <property type="evidence" value="ECO:0007669"/>
    <property type="project" value="TreeGrafter"/>
</dbReference>
<keyword evidence="3 6" id="KW-0479">Metal-binding</keyword>
<dbReference type="OrthoDB" id="438031at2759"/>
<dbReference type="Proteomes" id="UP000654075">
    <property type="component" value="Unassembled WGS sequence"/>
</dbReference>
<evidence type="ECO:0000256" key="5">
    <source>
        <dbReference type="ARBA" id="ARBA00023136"/>
    </source>
</evidence>
<dbReference type="PANTHER" id="PTHR24298">
    <property type="entry name" value="FLAVONOID 3'-MONOOXYGENASE-RELATED"/>
    <property type="match status" value="1"/>
</dbReference>
<evidence type="ECO:0000256" key="1">
    <source>
        <dbReference type="ARBA" id="ARBA00004167"/>
    </source>
</evidence>
<dbReference type="GO" id="GO:0016020">
    <property type="term" value="C:membrane"/>
    <property type="evidence" value="ECO:0007669"/>
    <property type="project" value="UniProtKB-SubCell"/>
</dbReference>
<evidence type="ECO:0000313" key="8">
    <source>
        <dbReference type="EMBL" id="CAE8586054.1"/>
    </source>
</evidence>
<dbReference type="GO" id="GO:0005506">
    <property type="term" value="F:iron ion binding"/>
    <property type="evidence" value="ECO:0007669"/>
    <property type="project" value="InterPro"/>
</dbReference>
<dbReference type="PRINTS" id="PR00385">
    <property type="entry name" value="P450"/>
</dbReference>
<evidence type="ECO:0000256" key="6">
    <source>
        <dbReference type="PIRSR" id="PIRSR602401-1"/>
    </source>
</evidence>
<keyword evidence="4" id="KW-1133">Transmembrane helix</keyword>
<evidence type="ECO:0000256" key="4">
    <source>
        <dbReference type="ARBA" id="ARBA00022989"/>
    </source>
</evidence>
<proteinExistence type="inferred from homology"/>
<dbReference type="EMBL" id="CAJNNV010001895">
    <property type="protein sequence ID" value="CAE8586054.1"/>
    <property type="molecule type" value="Genomic_DNA"/>
</dbReference>
<keyword evidence="6 7" id="KW-0349">Heme</keyword>
<comment type="caution">
    <text evidence="8">The sequence shown here is derived from an EMBL/GenBank/DDBJ whole genome shotgun (WGS) entry which is preliminary data.</text>
</comment>
<accession>A0A813DDT6</accession>
<dbReference type="Gene3D" id="1.10.630.10">
    <property type="entry name" value="Cytochrome P450"/>
    <property type="match status" value="1"/>
</dbReference>
<dbReference type="Pfam" id="PF00067">
    <property type="entry name" value="p450"/>
    <property type="match status" value="1"/>
</dbReference>